<sequence length="187" mass="22159">MMHRDNKMSAGSKEGTLRRMTLGEITMARRVYGNSITYNRVWIHCDSYLPFGLQKSNYAMTPNGELWYRKIMYKDDFSSTSVLIEDKYVFIHELGHVWQHQHGQWVRFRGAFSWAAGYTYKLDKVKLTDYALEQQASILADYWLLLVYGLEKWSYYQRPGRIGKYRGTDNLREIPSLYQRVISGEIR</sequence>
<evidence type="ECO:0000313" key="1">
    <source>
        <dbReference type="EMBL" id="VXB10704.1"/>
    </source>
</evidence>
<name>A0AAX3J156_9GAMM</name>
<dbReference type="Proteomes" id="UP000433737">
    <property type="component" value="Unassembled WGS sequence"/>
</dbReference>
<proteinExistence type="predicted"/>
<reference evidence="1 2" key="1">
    <citation type="submission" date="2019-10" db="EMBL/GenBank/DDBJ databases">
        <authorList>
            <person name="Karimi E."/>
        </authorList>
    </citation>
    <scope>NUCLEOTIDE SEQUENCE [LARGE SCALE GENOMIC DNA]</scope>
    <source>
        <strain evidence="1">Pantoea sp. 111</strain>
    </source>
</reference>
<accession>A0AAX3J156</accession>
<comment type="caution">
    <text evidence="1">The sequence shown here is derived from an EMBL/GenBank/DDBJ whole genome shotgun (WGS) entry which is preliminary data.</text>
</comment>
<dbReference type="AlphaFoldDB" id="A0AAX3J156"/>
<evidence type="ECO:0000313" key="2">
    <source>
        <dbReference type="Proteomes" id="UP000433737"/>
    </source>
</evidence>
<gene>
    <name evidence="1" type="ORF">PANT111_110034</name>
</gene>
<dbReference type="EMBL" id="CABWMH010000003">
    <property type="protein sequence ID" value="VXB10704.1"/>
    <property type="molecule type" value="Genomic_DNA"/>
</dbReference>
<protein>
    <submittedName>
        <fullName evidence="1">Type IV secretion protein Rhs</fullName>
    </submittedName>
</protein>
<organism evidence="1 2">
    <name type="scientific">Pantoea brenneri</name>
    <dbReference type="NCBI Taxonomy" id="472694"/>
    <lineage>
        <taxon>Bacteria</taxon>
        <taxon>Pseudomonadati</taxon>
        <taxon>Pseudomonadota</taxon>
        <taxon>Gammaproteobacteria</taxon>
        <taxon>Enterobacterales</taxon>
        <taxon>Erwiniaceae</taxon>
        <taxon>Pantoea</taxon>
    </lineage>
</organism>